<protein>
    <submittedName>
        <fullName evidence="11">Retrovirus-related Pol polyprotein from transposon TNT 1-94</fullName>
    </submittedName>
</protein>
<sequence>MDELSVKCVLYADDQVILASLTCDLHATVTKMNDSEEKAMKVNVIKTEVMVFEKSENITGCGMNKKNTRITAKEVENHLAKAFDNKGLKRRVGFSKDLITTTLGTCQNIEESTRKTIKDTVSSRRVQSQSKLELIHSDVGGPIEVPSLGGISHQTSAPYTTQQNRLVERMSRTVLERATWIPLNAKLQKIYLAEAVSTAAYITNRCIIRVLAFSTPEEKWNGKKPDITHMKTFGCEAIVHVSKEKDKKWESIEMIFIGYSQQIKGYRLLDLKK</sequence>
<evidence type="ECO:0000256" key="4">
    <source>
        <dbReference type="ARBA" id="ARBA00022801"/>
    </source>
</evidence>
<name>A0A4C1TUX6_EUMVA</name>
<keyword evidence="2" id="KW-0479">Metal-binding</keyword>
<feature type="domain" description="Retroviral polymerase SH3-like" evidence="10">
    <location>
        <begin position="235"/>
        <end position="272"/>
    </location>
</feature>
<evidence type="ECO:0000256" key="9">
    <source>
        <dbReference type="ARBA" id="ARBA00023172"/>
    </source>
</evidence>
<dbReference type="SUPFAM" id="SSF53098">
    <property type="entry name" value="Ribonuclease H-like"/>
    <property type="match status" value="1"/>
</dbReference>
<evidence type="ECO:0000256" key="3">
    <source>
        <dbReference type="ARBA" id="ARBA00022759"/>
    </source>
</evidence>
<keyword evidence="8" id="KW-0239">DNA-directed DNA polymerase</keyword>
<evidence type="ECO:0000259" key="10">
    <source>
        <dbReference type="Pfam" id="PF25597"/>
    </source>
</evidence>
<evidence type="ECO:0000256" key="5">
    <source>
        <dbReference type="ARBA" id="ARBA00022842"/>
    </source>
</evidence>
<dbReference type="GO" id="GO:0046872">
    <property type="term" value="F:metal ion binding"/>
    <property type="evidence" value="ECO:0007669"/>
    <property type="project" value="UniProtKB-KW"/>
</dbReference>
<dbReference type="Gene3D" id="3.30.420.10">
    <property type="entry name" value="Ribonuclease H-like superfamily/Ribonuclease H"/>
    <property type="match status" value="1"/>
</dbReference>
<keyword evidence="8" id="KW-0808">Transferase</keyword>
<dbReference type="STRING" id="151549.A0A4C1TUX6"/>
<dbReference type="GO" id="GO:0015074">
    <property type="term" value="P:DNA integration"/>
    <property type="evidence" value="ECO:0007669"/>
    <property type="project" value="UniProtKB-KW"/>
</dbReference>
<keyword evidence="3" id="KW-0255">Endonuclease</keyword>
<dbReference type="AlphaFoldDB" id="A0A4C1TUX6"/>
<dbReference type="EMBL" id="BGZK01000088">
    <property type="protein sequence ID" value="GBP17576.1"/>
    <property type="molecule type" value="Genomic_DNA"/>
</dbReference>
<dbReference type="GO" id="GO:0016787">
    <property type="term" value="F:hydrolase activity"/>
    <property type="evidence" value="ECO:0007669"/>
    <property type="project" value="UniProtKB-KW"/>
</dbReference>
<evidence type="ECO:0000313" key="12">
    <source>
        <dbReference type="Proteomes" id="UP000299102"/>
    </source>
</evidence>
<dbReference type="GO" id="GO:0004519">
    <property type="term" value="F:endonuclease activity"/>
    <property type="evidence" value="ECO:0007669"/>
    <property type="project" value="UniProtKB-KW"/>
</dbReference>
<keyword evidence="5" id="KW-0460">Magnesium</keyword>
<dbReference type="InterPro" id="IPR012337">
    <property type="entry name" value="RNaseH-like_sf"/>
</dbReference>
<comment type="caution">
    <text evidence="11">The sequence shown here is derived from an EMBL/GenBank/DDBJ whole genome shotgun (WGS) entry which is preliminary data.</text>
</comment>
<keyword evidence="12" id="KW-1185">Reference proteome</keyword>
<dbReference type="Proteomes" id="UP000299102">
    <property type="component" value="Unassembled WGS sequence"/>
</dbReference>
<reference evidence="11 12" key="1">
    <citation type="journal article" date="2019" name="Commun. Biol.">
        <title>The bagworm genome reveals a unique fibroin gene that provides high tensile strength.</title>
        <authorList>
            <person name="Kono N."/>
            <person name="Nakamura H."/>
            <person name="Ohtoshi R."/>
            <person name="Tomita M."/>
            <person name="Numata K."/>
            <person name="Arakawa K."/>
        </authorList>
    </citation>
    <scope>NUCLEOTIDE SEQUENCE [LARGE SCALE GENOMIC DNA]</scope>
</reference>
<dbReference type="OrthoDB" id="413361at2759"/>
<accession>A0A4C1TUX6</accession>
<keyword evidence="1" id="KW-0540">Nuclease</keyword>
<evidence type="ECO:0000256" key="2">
    <source>
        <dbReference type="ARBA" id="ARBA00022723"/>
    </source>
</evidence>
<dbReference type="GO" id="GO:0006310">
    <property type="term" value="P:DNA recombination"/>
    <property type="evidence" value="ECO:0007669"/>
    <property type="project" value="UniProtKB-KW"/>
</dbReference>
<keyword evidence="6" id="KW-0229">DNA integration</keyword>
<dbReference type="Pfam" id="PF25597">
    <property type="entry name" value="SH3_retrovirus"/>
    <property type="match status" value="1"/>
</dbReference>
<keyword evidence="9" id="KW-0233">DNA recombination</keyword>
<evidence type="ECO:0000256" key="7">
    <source>
        <dbReference type="ARBA" id="ARBA00022918"/>
    </source>
</evidence>
<keyword evidence="7" id="KW-0695">RNA-directed DNA polymerase</keyword>
<keyword evidence="4" id="KW-0378">Hydrolase</keyword>
<dbReference type="GO" id="GO:0003964">
    <property type="term" value="F:RNA-directed DNA polymerase activity"/>
    <property type="evidence" value="ECO:0007669"/>
    <property type="project" value="UniProtKB-KW"/>
</dbReference>
<dbReference type="PANTHER" id="PTHR42648">
    <property type="entry name" value="TRANSPOSASE, PUTATIVE-RELATED"/>
    <property type="match status" value="1"/>
</dbReference>
<dbReference type="InterPro" id="IPR057670">
    <property type="entry name" value="SH3_retrovirus"/>
</dbReference>
<evidence type="ECO:0000256" key="1">
    <source>
        <dbReference type="ARBA" id="ARBA00022722"/>
    </source>
</evidence>
<evidence type="ECO:0000256" key="8">
    <source>
        <dbReference type="ARBA" id="ARBA00022932"/>
    </source>
</evidence>
<dbReference type="GO" id="GO:0003676">
    <property type="term" value="F:nucleic acid binding"/>
    <property type="evidence" value="ECO:0007669"/>
    <property type="project" value="InterPro"/>
</dbReference>
<dbReference type="InterPro" id="IPR036397">
    <property type="entry name" value="RNaseH_sf"/>
</dbReference>
<keyword evidence="8" id="KW-0548">Nucleotidyltransferase</keyword>
<dbReference type="InterPro" id="IPR039537">
    <property type="entry name" value="Retrotran_Ty1/copia-like"/>
</dbReference>
<gene>
    <name evidence="11" type="ORF">EVAR_12287_1</name>
</gene>
<dbReference type="GO" id="GO:0003887">
    <property type="term" value="F:DNA-directed DNA polymerase activity"/>
    <property type="evidence" value="ECO:0007669"/>
    <property type="project" value="UniProtKB-KW"/>
</dbReference>
<dbReference type="PANTHER" id="PTHR42648:SF11">
    <property type="entry name" value="TRANSPOSON TY4-P GAG-POL POLYPROTEIN"/>
    <property type="match status" value="1"/>
</dbReference>
<evidence type="ECO:0000313" key="11">
    <source>
        <dbReference type="EMBL" id="GBP17576.1"/>
    </source>
</evidence>
<evidence type="ECO:0000256" key="6">
    <source>
        <dbReference type="ARBA" id="ARBA00022908"/>
    </source>
</evidence>
<organism evidence="11 12">
    <name type="scientific">Eumeta variegata</name>
    <name type="common">Bagworm moth</name>
    <name type="synonym">Eumeta japonica</name>
    <dbReference type="NCBI Taxonomy" id="151549"/>
    <lineage>
        <taxon>Eukaryota</taxon>
        <taxon>Metazoa</taxon>
        <taxon>Ecdysozoa</taxon>
        <taxon>Arthropoda</taxon>
        <taxon>Hexapoda</taxon>
        <taxon>Insecta</taxon>
        <taxon>Pterygota</taxon>
        <taxon>Neoptera</taxon>
        <taxon>Endopterygota</taxon>
        <taxon>Lepidoptera</taxon>
        <taxon>Glossata</taxon>
        <taxon>Ditrysia</taxon>
        <taxon>Tineoidea</taxon>
        <taxon>Psychidae</taxon>
        <taxon>Oiketicinae</taxon>
        <taxon>Eumeta</taxon>
    </lineage>
</organism>
<proteinExistence type="predicted"/>